<gene>
    <name evidence="2" type="ORF">ACFPTN_20130</name>
</gene>
<dbReference type="EMBL" id="JBHSOG010000098">
    <property type="protein sequence ID" value="MFC5771693.1"/>
    <property type="molecule type" value="Genomic_DNA"/>
</dbReference>
<evidence type="ECO:0000313" key="2">
    <source>
        <dbReference type="EMBL" id="MFC5771693.1"/>
    </source>
</evidence>
<comment type="caution">
    <text evidence="2">The sequence shown here is derived from an EMBL/GenBank/DDBJ whole genome shotgun (WGS) entry which is preliminary data.</text>
</comment>
<sequence length="681" mass="75538">MIGAYYDTVFTAAQAQGMPVETAADHAASAFLDGKPVRQGKRKCSGADRHAAFWASGFLPTLPEQAWRQEPLGLALTRYLGQDGFACPDIVAHVARLAPDVLQQAARHAGLVLRQDSPRWREIEALADSQSEAFSEFVQVFRIFSQAHGLRVDEVEHLRQPLAALTPLDLLAYASLYAFEHLLPDLLEGRSESEAPDAQEVWDAVEDILAWKLATCDAASLRLTDSAIAASLRQHLTPFLFPSSEASGPRFDLYEAFVALLDAQIELNAFINRSADAFSYDDSIRFIRQGEQLEIVEVDAQARAAWRRDGDKLDRLHQYWLYRGMDALMASPELLALVSPAHLEANLQAFAKAMGTWLRLQEVYGVAEQVRTEAGSCVNVFRALLATELMTAFCIEDFLRPYHQHLQQLGHPWLALGRLAFGGLLQPEMQNRFPITWADRAAKIARITPWTATVEHPQGQPRAAEAILDFWTSDWNALAERLRGGDVALRPRWQERPVLKMGRHLFQMPWMMAVQNNATAAVNNLRRLGARRNEARDETRRIEERLGALFEQRGFRVLVGHELSADLGDDADAGEIDLLCALEGHLLVLELKSTYQPLREGRLAAPHLDPAQGGMAVVQEGACGSPCTPARCSAAADAGLAARRRAADHRLDRRHVYRVGSPGVPGFSQGLVGRNPDRAAR</sequence>
<evidence type="ECO:0008006" key="4">
    <source>
        <dbReference type="Google" id="ProtNLM"/>
    </source>
</evidence>
<accession>A0ABW1AXN7</accession>
<evidence type="ECO:0000313" key="3">
    <source>
        <dbReference type="Proteomes" id="UP001595974"/>
    </source>
</evidence>
<reference evidence="3" key="1">
    <citation type="journal article" date="2019" name="Int. J. Syst. Evol. Microbiol.">
        <title>The Global Catalogue of Microorganisms (GCM) 10K type strain sequencing project: providing services to taxonomists for standard genome sequencing and annotation.</title>
        <authorList>
            <consortium name="The Broad Institute Genomics Platform"/>
            <consortium name="The Broad Institute Genome Sequencing Center for Infectious Disease"/>
            <person name="Wu L."/>
            <person name="Ma J."/>
        </authorList>
    </citation>
    <scope>NUCLEOTIDE SEQUENCE [LARGE SCALE GENOMIC DNA]</scope>
    <source>
        <strain evidence="3">SHR3</strain>
    </source>
</reference>
<organism evidence="2 3">
    <name type="scientific">Thauera sinica</name>
    <dbReference type="NCBI Taxonomy" id="2665146"/>
    <lineage>
        <taxon>Bacteria</taxon>
        <taxon>Pseudomonadati</taxon>
        <taxon>Pseudomonadota</taxon>
        <taxon>Betaproteobacteria</taxon>
        <taxon>Rhodocyclales</taxon>
        <taxon>Zoogloeaceae</taxon>
        <taxon>Thauera</taxon>
    </lineage>
</organism>
<dbReference type="RefSeq" id="WP_096450951.1">
    <property type="nucleotide sequence ID" value="NZ_JBHSOG010000098.1"/>
</dbReference>
<dbReference type="Proteomes" id="UP001595974">
    <property type="component" value="Unassembled WGS sequence"/>
</dbReference>
<evidence type="ECO:0000256" key="1">
    <source>
        <dbReference type="SAM" id="Coils"/>
    </source>
</evidence>
<protein>
    <recommendedName>
        <fullName evidence="4">NERD domain-containing protein</fullName>
    </recommendedName>
</protein>
<keyword evidence="1" id="KW-0175">Coiled coil</keyword>
<feature type="coiled-coil region" evidence="1">
    <location>
        <begin position="518"/>
        <end position="552"/>
    </location>
</feature>
<name>A0ABW1AXN7_9RHOO</name>
<keyword evidence="3" id="KW-1185">Reference proteome</keyword>
<proteinExistence type="predicted"/>